<evidence type="ECO:0000313" key="13">
    <source>
        <dbReference type="EMBL" id="KZT53833.1"/>
    </source>
</evidence>
<dbReference type="AlphaFoldDB" id="A0A165E032"/>
<evidence type="ECO:0000256" key="10">
    <source>
        <dbReference type="RuleBase" id="RU363039"/>
    </source>
</evidence>
<evidence type="ECO:0000256" key="8">
    <source>
        <dbReference type="ARBA" id="ARBA00047364"/>
    </source>
</evidence>
<feature type="compositionally biased region" description="Polar residues" evidence="11">
    <location>
        <begin position="597"/>
        <end position="610"/>
    </location>
</feature>
<evidence type="ECO:0000256" key="9">
    <source>
        <dbReference type="ARBA" id="ARBA00068817"/>
    </source>
</evidence>
<dbReference type="GO" id="GO:0005524">
    <property type="term" value="F:ATP binding"/>
    <property type="evidence" value="ECO:0007669"/>
    <property type="project" value="UniProtKB-KW"/>
</dbReference>
<accession>A0A165E032</accession>
<dbReference type="SUPFAM" id="SSF47323">
    <property type="entry name" value="Anticodon-binding domain of a subclass of class I aminoacyl-tRNA synthetases"/>
    <property type="match status" value="1"/>
</dbReference>
<keyword evidence="14" id="KW-1185">Reference proteome</keyword>
<dbReference type="InterPro" id="IPR033911">
    <property type="entry name" value="MetRS_core"/>
</dbReference>
<protein>
    <recommendedName>
        <fullName evidence="9">Probable methionine--tRNA ligase, mitochondrial</fullName>
        <ecNumber evidence="2">6.1.1.10</ecNumber>
    </recommendedName>
</protein>
<dbReference type="FunFam" id="2.170.220.10:FF:000001">
    <property type="entry name" value="methionine--tRNA ligase, mitochondrial"/>
    <property type="match status" value="1"/>
</dbReference>
<organism evidence="13 14">
    <name type="scientific">Calocera cornea HHB12733</name>
    <dbReference type="NCBI Taxonomy" id="1353952"/>
    <lineage>
        <taxon>Eukaryota</taxon>
        <taxon>Fungi</taxon>
        <taxon>Dikarya</taxon>
        <taxon>Basidiomycota</taxon>
        <taxon>Agaricomycotina</taxon>
        <taxon>Dacrymycetes</taxon>
        <taxon>Dacrymycetales</taxon>
        <taxon>Dacrymycetaceae</taxon>
        <taxon>Calocera</taxon>
    </lineage>
</organism>
<evidence type="ECO:0000256" key="2">
    <source>
        <dbReference type="ARBA" id="ARBA00012838"/>
    </source>
</evidence>
<name>A0A165E032_9BASI</name>
<dbReference type="EC" id="6.1.1.10" evidence="2"/>
<dbReference type="InterPro" id="IPR015413">
    <property type="entry name" value="Methionyl/Leucyl_tRNA_Synth"/>
</dbReference>
<dbReference type="InParanoid" id="A0A165E032"/>
<reference evidence="13 14" key="1">
    <citation type="journal article" date="2016" name="Mol. Biol. Evol.">
        <title>Comparative Genomics of Early-Diverging Mushroom-Forming Fungi Provides Insights into the Origins of Lignocellulose Decay Capabilities.</title>
        <authorList>
            <person name="Nagy L.G."/>
            <person name="Riley R."/>
            <person name="Tritt A."/>
            <person name="Adam C."/>
            <person name="Daum C."/>
            <person name="Floudas D."/>
            <person name="Sun H."/>
            <person name="Yadav J.S."/>
            <person name="Pangilinan J."/>
            <person name="Larsson K.H."/>
            <person name="Matsuura K."/>
            <person name="Barry K."/>
            <person name="Labutti K."/>
            <person name="Kuo R."/>
            <person name="Ohm R.A."/>
            <person name="Bhattacharya S.S."/>
            <person name="Shirouzu T."/>
            <person name="Yoshinaga Y."/>
            <person name="Martin F.M."/>
            <person name="Grigoriev I.V."/>
            <person name="Hibbett D.S."/>
        </authorList>
    </citation>
    <scope>NUCLEOTIDE SEQUENCE [LARGE SCALE GENOMIC DNA]</scope>
    <source>
        <strain evidence="13 14">HHB12733</strain>
    </source>
</reference>
<dbReference type="FunCoup" id="A0A165E032">
    <property type="interactions" value="237"/>
</dbReference>
<feature type="domain" description="Methionyl/Leucyl tRNA synthetase" evidence="12">
    <location>
        <begin position="40"/>
        <end position="411"/>
    </location>
</feature>
<evidence type="ECO:0000256" key="7">
    <source>
        <dbReference type="ARBA" id="ARBA00023146"/>
    </source>
</evidence>
<keyword evidence="7 10" id="KW-0030">Aminoacyl-tRNA synthetase</keyword>
<keyword evidence="6 10" id="KW-0648">Protein biosynthesis</keyword>
<sequence length="618" mass="69941">MRLQRALRRELLRTCLRSPTSAFRNFSTSGRRCEELIKPFYVTTPIYYVNAAPHIGHLYSSVIADIVARWSRLSNPDVPVIFATGTDEFGMKVQQAASAEGKEPQEFCDDVSQKFRDLATIANISCTRFIRTTEQVHQDAVQHVWRELVKRGHIYKGMHSGWYCVADECFYTEPQVEKTVDGVMVRHVSKESGRPVEWAEEENYMFRLCAFQQPLLDWLESNPQAIMPHKRYKEVVKTLEDVASIRDISVSRPKSRLQWGVPVPDDPDHTVYVWLDALINYLTVVGYPWRGEAPTGWAEGWPADVQVVGKDIVKFHAIYWPAFLMALGLEPPKQILAHAHWTKDNRKMSKSTGNVADPNEAMSKFGADAVRMYLCAVGGNLAEDADWSDERLRAFYVGSLRHNLGNLLPRIMSQSIMGRVRKCPFIYTEDAPVHEDDKSLHDTLQRIAAIVQEHVQKREFGHTVHAILYALTEANGYFTKLQPWRTTEPVEVCARGQFYAFETLRIAGILLQPFMPSKATQLLDILKVERRGLEAAKVGAEGEGAHLRVANLEILFPDLNPKPASGATEYPRKKQPSTKTSNPRTTSGAAPYKKRTTSPPNFKPSTSKWTPSDKDPGS</sequence>
<comment type="similarity">
    <text evidence="1 10">Belongs to the class-I aminoacyl-tRNA synthetase family.</text>
</comment>
<dbReference type="EMBL" id="KV424027">
    <property type="protein sequence ID" value="KZT53833.1"/>
    <property type="molecule type" value="Genomic_DNA"/>
</dbReference>
<feature type="region of interest" description="Disordered" evidence="11">
    <location>
        <begin position="563"/>
        <end position="618"/>
    </location>
</feature>
<dbReference type="GO" id="GO:0004825">
    <property type="term" value="F:methionine-tRNA ligase activity"/>
    <property type="evidence" value="ECO:0007669"/>
    <property type="project" value="UniProtKB-EC"/>
</dbReference>
<keyword evidence="3 10" id="KW-0436">Ligase</keyword>
<dbReference type="STRING" id="1353952.A0A165E032"/>
<evidence type="ECO:0000313" key="14">
    <source>
        <dbReference type="Proteomes" id="UP000076842"/>
    </source>
</evidence>
<keyword evidence="4 10" id="KW-0547">Nucleotide-binding</keyword>
<dbReference type="PANTHER" id="PTHR43326">
    <property type="entry name" value="METHIONYL-TRNA SYNTHETASE"/>
    <property type="match status" value="1"/>
</dbReference>
<dbReference type="Gene3D" id="3.40.50.620">
    <property type="entry name" value="HUPs"/>
    <property type="match status" value="1"/>
</dbReference>
<evidence type="ECO:0000256" key="11">
    <source>
        <dbReference type="SAM" id="MobiDB-lite"/>
    </source>
</evidence>
<evidence type="ECO:0000259" key="12">
    <source>
        <dbReference type="Pfam" id="PF09334"/>
    </source>
</evidence>
<dbReference type="PRINTS" id="PR01041">
    <property type="entry name" value="TRNASYNTHMET"/>
</dbReference>
<dbReference type="CDD" id="cd00814">
    <property type="entry name" value="MetRS_core"/>
    <property type="match status" value="1"/>
</dbReference>
<evidence type="ECO:0000256" key="3">
    <source>
        <dbReference type="ARBA" id="ARBA00022598"/>
    </source>
</evidence>
<dbReference type="OrthoDB" id="24670at2759"/>
<evidence type="ECO:0000256" key="5">
    <source>
        <dbReference type="ARBA" id="ARBA00022840"/>
    </source>
</evidence>
<dbReference type="InterPro" id="IPR023457">
    <property type="entry name" value="Met-tRNA_synth_2"/>
</dbReference>
<evidence type="ECO:0000256" key="4">
    <source>
        <dbReference type="ARBA" id="ARBA00022741"/>
    </source>
</evidence>
<dbReference type="Proteomes" id="UP000076842">
    <property type="component" value="Unassembled WGS sequence"/>
</dbReference>
<dbReference type="Gene3D" id="2.170.220.10">
    <property type="match status" value="1"/>
</dbReference>
<keyword evidence="5 10" id="KW-0067">ATP-binding</keyword>
<comment type="catalytic activity">
    <reaction evidence="8">
        <text>tRNA(Met) + L-methionine + ATP = L-methionyl-tRNA(Met) + AMP + diphosphate</text>
        <dbReference type="Rhea" id="RHEA:13481"/>
        <dbReference type="Rhea" id="RHEA-COMP:9667"/>
        <dbReference type="Rhea" id="RHEA-COMP:9698"/>
        <dbReference type="ChEBI" id="CHEBI:30616"/>
        <dbReference type="ChEBI" id="CHEBI:33019"/>
        <dbReference type="ChEBI" id="CHEBI:57844"/>
        <dbReference type="ChEBI" id="CHEBI:78442"/>
        <dbReference type="ChEBI" id="CHEBI:78530"/>
        <dbReference type="ChEBI" id="CHEBI:456215"/>
        <dbReference type="EC" id="6.1.1.10"/>
    </reaction>
</comment>
<dbReference type="PANTHER" id="PTHR43326:SF1">
    <property type="entry name" value="METHIONINE--TRNA LIGASE, MITOCHONDRIAL"/>
    <property type="match status" value="1"/>
</dbReference>
<dbReference type="InterPro" id="IPR014729">
    <property type="entry name" value="Rossmann-like_a/b/a_fold"/>
</dbReference>
<proteinExistence type="inferred from homology"/>
<dbReference type="GO" id="GO:0005739">
    <property type="term" value="C:mitochondrion"/>
    <property type="evidence" value="ECO:0007669"/>
    <property type="project" value="UniProtKB-ARBA"/>
</dbReference>
<feature type="compositionally biased region" description="Polar residues" evidence="11">
    <location>
        <begin position="577"/>
        <end position="588"/>
    </location>
</feature>
<dbReference type="NCBIfam" id="TIGR00398">
    <property type="entry name" value="metG"/>
    <property type="match status" value="1"/>
</dbReference>
<dbReference type="Gene3D" id="1.10.730.10">
    <property type="entry name" value="Isoleucyl-tRNA Synthetase, Domain 1"/>
    <property type="match status" value="1"/>
</dbReference>
<evidence type="ECO:0000256" key="1">
    <source>
        <dbReference type="ARBA" id="ARBA00005594"/>
    </source>
</evidence>
<dbReference type="GO" id="GO:0006431">
    <property type="term" value="P:methionyl-tRNA aminoacylation"/>
    <property type="evidence" value="ECO:0007669"/>
    <property type="project" value="InterPro"/>
</dbReference>
<evidence type="ECO:0000256" key="6">
    <source>
        <dbReference type="ARBA" id="ARBA00022917"/>
    </source>
</evidence>
<dbReference type="InterPro" id="IPR009080">
    <property type="entry name" value="tRNAsynth_Ia_anticodon-bd"/>
</dbReference>
<dbReference type="Pfam" id="PF09334">
    <property type="entry name" value="tRNA-synt_1g"/>
    <property type="match status" value="1"/>
</dbReference>
<gene>
    <name evidence="13" type="ORF">CALCODRAFT_439498</name>
</gene>
<dbReference type="SUPFAM" id="SSF52374">
    <property type="entry name" value="Nucleotidylyl transferase"/>
    <property type="match status" value="1"/>
</dbReference>
<dbReference type="InterPro" id="IPR014758">
    <property type="entry name" value="Met-tRNA_synth"/>
</dbReference>